<reference evidence="1 2" key="1">
    <citation type="submission" date="2018-10" db="EMBL/GenBank/DDBJ databases">
        <title>Pan-genome distribution and transcriptional activeness of fungal secondary metabolism genes in Aspergillus section Fumigati.</title>
        <authorList>
            <person name="Takahashi H."/>
            <person name="Umemura M."/>
            <person name="Ninomiya A."/>
            <person name="Kusuya Y."/>
            <person name="Urayama S."/>
            <person name="Shimizu M."/>
            <person name="Watanabe A."/>
            <person name="Kamei K."/>
            <person name="Yaguchi T."/>
            <person name="Hagiwara D."/>
        </authorList>
    </citation>
    <scope>NUCLEOTIDE SEQUENCE [LARGE SCALE GENOMIC DNA]</scope>
    <source>
        <strain evidence="1 2">IFM 55266</strain>
    </source>
</reference>
<comment type="caution">
    <text evidence="1">The sequence shown here is derived from an EMBL/GenBank/DDBJ whole genome shotgun (WGS) entry which is preliminary data.</text>
</comment>
<evidence type="ECO:0000313" key="2">
    <source>
        <dbReference type="Proteomes" id="UP001043456"/>
    </source>
</evidence>
<sequence length="249" mass="28588">MQELERGTKGAEENMLQCQRRLEEQIMKNRKLQTILEESDFHLRTLNLDIDVGEVDLDVLRNGFQSMEKRLKVLSSKFFESSTTTEPSKAHENTEHVRTSNYGPLSQSIFPLSYANIMCPRELLAQSIIANRLSADILTPVCLPSPMGRMGIGEALERSSAIRPRQKAILRSLLVTAFESEEVRLRNELLTTAVSDISHELEPLLQSQEIQNLKEELHRFFVFAANVWKPVQRSQRWREMHDFGIPAVI</sequence>
<dbReference type="RefSeq" id="XP_043157287.1">
    <property type="nucleotide sequence ID" value="XM_043301352.1"/>
</dbReference>
<dbReference type="EMBL" id="BHVY01000004">
    <property type="protein sequence ID" value="GIJ86540.1"/>
    <property type="molecule type" value="Genomic_DNA"/>
</dbReference>
<dbReference type="AlphaFoldDB" id="A0A9P3B9B6"/>
<keyword evidence="2" id="KW-1185">Reference proteome</keyword>
<dbReference type="OrthoDB" id="4486611at2759"/>
<evidence type="ECO:0000313" key="1">
    <source>
        <dbReference type="EMBL" id="GIJ86540.1"/>
    </source>
</evidence>
<gene>
    <name evidence="1" type="ORF">Asppvi_005429</name>
</gene>
<proteinExistence type="predicted"/>
<name>A0A9P3B9B6_9EURO</name>
<organism evidence="1 2">
    <name type="scientific">Aspergillus pseudoviridinutans</name>
    <dbReference type="NCBI Taxonomy" id="1517512"/>
    <lineage>
        <taxon>Eukaryota</taxon>
        <taxon>Fungi</taxon>
        <taxon>Dikarya</taxon>
        <taxon>Ascomycota</taxon>
        <taxon>Pezizomycotina</taxon>
        <taxon>Eurotiomycetes</taxon>
        <taxon>Eurotiomycetidae</taxon>
        <taxon>Eurotiales</taxon>
        <taxon>Aspergillaceae</taxon>
        <taxon>Aspergillus</taxon>
        <taxon>Aspergillus subgen. Fumigati</taxon>
    </lineage>
</organism>
<protein>
    <submittedName>
        <fullName evidence="1">Uncharacterized protein</fullName>
    </submittedName>
</protein>
<dbReference type="GeneID" id="67004041"/>
<dbReference type="Proteomes" id="UP001043456">
    <property type="component" value="Unassembled WGS sequence"/>
</dbReference>
<accession>A0A9P3B9B6</accession>